<dbReference type="RefSeq" id="XP_016223462.1">
    <property type="nucleotide sequence ID" value="XM_016371169.1"/>
</dbReference>
<dbReference type="InterPro" id="IPR050300">
    <property type="entry name" value="GDXG_lipolytic_enzyme"/>
</dbReference>
<dbReference type="OrthoDB" id="2152029at2759"/>
<dbReference type="Pfam" id="PF07859">
    <property type="entry name" value="Abhydrolase_3"/>
    <property type="match status" value="1"/>
</dbReference>
<dbReference type="EMBL" id="KN847523">
    <property type="protein sequence ID" value="KIV91888.1"/>
    <property type="molecule type" value="Genomic_DNA"/>
</dbReference>
<dbReference type="SUPFAM" id="SSF53474">
    <property type="entry name" value="alpha/beta-Hydrolases"/>
    <property type="match status" value="1"/>
</dbReference>
<dbReference type="HOGENOM" id="CLU_012494_13_4_1"/>
<feature type="region of interest" description="Disordered" evidence="2">
    <location>
        <begin position="166"/>
        <end position="186"/>
    </location>
</feature>
<organism evidence="4 5">
    <name type="scientific">Exophiala mesophila</name>
    <name type="common">Black yeast-like fungus</name>
    <dbReference type="NCBI Taxonomy" id="212818"/>
    <lineage>
        <taxon>Eukaryota</taxon>
        <taxon>Fungi</taxon>
        <taxon>Dikarya</taxon>
        <taxon>Ascomycota</taxon>
        <taxon>Pezizomycotina</taxon>
        <taxon>Eurotiomycetes</taxon>
        <taxon>Chaetothyriomycetidae</taxon>
        <taxon>Chaetothyriales</taxon>
        <taxon>Herpotrichiellaceae</taxon>
        <taxon>Exophiala</taxon>
    </lineage>
</organism>
<dbReference type="STRING" id="212818.A0A0D1ZYD4"/>
<accession>A0A0D1ZYD4</accession>
<dbReference type="InterPro" id="IPR029058">
    <property type="entry name" value="AB_hydrolase_fold"/>
</dbReference>
<dbReference type="Gene3D" id="3.40.50.1820">
    <property type="entry name" value="alpha/beta hydrolase"/>
    <property type="match status" value="1"/>
</dbReference>
<dbReference type="GeneID" id="27324224"/>
<dbReference type="InterPro" id="IPR013094">
    <property type="entry name" value="AB_hydrolase_3"/>
</dbReference>
<protein>
    <recommendedName>
        <fullName evidence="3">Alpha/beta hydrolase fold-3 domain-containing protein</fullName>
    </recommendedName>
</protein>
<name>A0A0D1ZYD4_EXOME</name>
<feature type="domain" description="Alpha/beta hydrolase fold-3" evidence="3">
    <location>
        <begin position="35"/>
        <end position="255"/>
    </location>
</feature>
<reference evidence="4 5" key="1">
    <citation type="submission" date="2015-01" db="EMBL/GenBank/DDBJ databases">
        <title>The Genome Sequence of Exophiala mesophila CBS40295.</title>
        <authorList>
            <consortium name="The Broad Institute Genomics Platform"/>
            <person name="Cuomo C."/>
            <person name="de Hoog S."/>
            <person name="Gorbushina A."/>
            <person name="Stielow B."/>
            <person name="Teixiera M."/>
            <person name="Abouelleil A."/>
            <person name="Chapman S.B."/>
            <person name="Priest M."/>
            <person name="Young S.K."/>
            <person name="Wortman J."/>
            <person name="Nusbaum C."/>
            <person name="Birren B."/>
        </authorList>
    </citation>
    <scope>NUCLEOTIDE SEQUENCE [LARGE SCALE GENOMIC DNA]</scope>
    <source>
        <strain evidence="4 5">CBS 40295</strain>
    </source>
</reference>
<evidence type="ECO:0000313" key="5">
    <source>
        <dbReference type="Proteomes" id="UP000054302"/>
    </source>
</evidence>
<dbReference type="AlphaFoldDB" id="A0A0D1ZYD4"/>
<keyword evidence="5" id="KW-1185">Reference proteome</keyword>
<evidence type="ECO:0000259" key="3">
    <source>
        <dbReference type="Pfam" id="PF07859"/>
    </source>
</evidence>
<dbReference type="PANTHER" id="PTHR48081:SF8">
    <property type="entry name" value="ALPHA_BETA HYDROLASE FOLD-3 DOMAIN-CONTAINING PROTEIN-RELATED"/>
    <property type="match status" value="1"/>
</dbReference>
<proteinExistence type="predicted"/>
<keyword evidence="1" id="KW-0378">Hydrolase</keyword>
<evidence type="ECO:0000256" key="2">
    <source>
        <dbReference type="SAM" id="MobiDB-lite"/>
    </source>
</evidence>
<dbReference type="PANTHER" id="PTHR48081">
    <property type="entry name" value="AB HYDROLASE SUPERFAMILY PROTEIN C4A8.06C"/>
    <property type="match status" value="1"/>
</dbReference>
<sequence length="282" mass="31115">MRPSNQHRVFLRRLSRDLYRRSQTQVPNRPEPLLTLVSYPLAPHSPAHKSLPILQKWLSATLDNAVQSGDKVTLMGDSSGGNLALSLGFWASEHYKVPSAVAHFDSELGSKEGVPRNTRPKKSSPLVSIIAISPAVDLRNINPEIQQMDRLDPVLTAKLTGDVGQIWSTGSSSKKPSDTKPDDASLLSVDDPQLSPLLNSEDAFRGLASKDIQIHGVFGTFDVLSPDAKLFMQKCERYGVRGKWLVWEGQMHCFPLTAGKGIRGIREGREGLEWLEDVIMGD</sequence>
<dbReference type="Proteomes" id="UP000054302">
    <property type="component" value="Unassembled WGS sequence"/>
</dbReference>
<evidence type="ECO:0000313" key="4">
    <source>
        <dbReference type="EMBL" id="KIV91888.1"/>
    </source>
</evidence>
<dbReference type="VEuPathDB" id="FungiDB:PV10_06379"/>
<dbReference type="GO" id="GO:0016787">
    <property type="term" value="F:hydrolase activity"/>
    <property type="evidence" value="ECO:0007669"/>
    <property type="project" value="UniProtKB-KW"/>
</dbReference>
<gene>
    <name evidence="4" type="ORF">PV10_06379</name>
</gene>
<evidence type="ECO:0000256" key="1">
    <source>
        <dbReference type="ARBA" id="ARBA00022801"/>
    </source>
</evidence>
<dbReference type="OMA" id="WASEHYK"/>